<keyword evidence="1 8" id="KW-0813">Transport</keyword>
<evidence type="ECO:0000256" key="1">
    <source>
        <dbReference type="ARBA" id="ARBA00022448"/>
    </source>
</evidence>
<dbReference type="GO" id="GO:0005886">
    <property type="term" value="C:plasma membrane"/>
    <property type="evidence" value="ECO:0007669"/>
    <property type="project" value="UniProtKB-SubCell"/>
</dbReference>
<dbReference type="RefSeq" id="WP_169937895.1">
    <property type="nucleotide sequence ID" value="NZ_CP012545.1"/>
</dbReference>
<dbReference type="EMBL" id="LIWG01000001">
    <property type="protein sequence ID" value="MBE3607447.1"/>
    <property type="molecule type" value="Genomic_DNA"/>
</dbReference>
<evidence type="ECO:0000313" key="12">
    <source>
        <dbReference type="Proteomes" id="UP001318760"/>
    </source>
</evidence>
<dbReference type="EMBL" id="JADBHS010000021">
    <property type="protein sequence ID" value="MBE2987198.1"/>
    <property type="molecule type" value="Genomic_DNA"/>
</dbReference>
<dbReference type="Proteomes" id="UP000650616">
    <property type="component" value="Unassembled WGS sequence"/>
</dbReference>
<accession>A0AAW3ZQV7</accession>
<dbReference type="AlphaFoldDB" id="A0AAW3ZQV7"/>
<organism evidence="10 11">
    <name type="scientific">Campylobacter californiensis</name>
    <dbReference type="NCBI Taxonomy" id="1032243"/>
    <lineage>
        <taxon>Bacteria</taxon>
        <taxon>Pseudomonadati</taxon>
        <taxon>Campylobacterota</taxon>
        <taxon>Epsilonproteobacteria</taxon>
        <taxon>Campylobacterales</taxon>
        <taxon>Campylobacteraceae</taxon>
        <taxon>Campylobacter</taxon>
    </lineage>
</organism>
<comment type="subcellular location">
    <subcellularLocation>
        <location evidence="8">Cell membrane</location>
        <topology evidence="8">Multi-pass membrane protein</topology>
    </subcellularLocation>
</comment>
<dbReference type="HAMAP" id="MF_01521">
    <property type="entry name" value="MntP_pump"/>
    <property type="match status" value="1"/>
</dbReference>
<keyword evidence="3 8" id="KW-0812">Transmembrane</keyword>
<feature type="transmembrane region" description="Helical" evidence="8">
    <location>
        <begin position="125"/>
        <end position="146"/>
    </location>
</feature>
<comment type="caution">
    <text evidence="8">Lacks conserved residue(s) required for the propagation of feature annotation.</text>
</comment>
<dbReference type="Proteomes" id="UP001318760">
    <property type="component" value="Unassembled WGS sequence"/>
</dbReference>
<dbReference type="InterPro" id="IPR003810">
    <property type="entry name" value="Mntp/YtaF"/>
</dbReference>
<evidence type="ECO:0000313" key="9">
    <source>
        <dbReference type="EMBL" id="MBE2987198.1"/>
    </source>
</evidence>
<proteinExistence type="inferred from homology"/>
<keyword evidence="2 8" id="KW-1003">Cell membrane</keyword>
<reference evidence="9 12" key="2">
    <citation type="submission" date="2020-10" db="EMBL/GenBank/DDBJ databases">
        <title>Campylobacter californiensis sp. nov. isolated from cattle and feral swine in California.</title>
        <authorList>
            <person name="Miller W.G."/>
        </authorList>
    </citation>
    <scope>NUCLEOTIDE SEQUENCE [LARGE SCALE GENOMIC DNA]</scope>
    <source>
        <strain evidence="9 12">RM12919</strain>
    </source>
</reference>
<comment type="function">
    <text evidence="8">Probably functions as a manganese efflux pump.</text>
</comment>
<dbReference type="InterPro" id="IPR022929">
    <property type="entry name" value="Put_MntP"/>
</dbReference>
<evidence type="ECO:0000313" key="11">
    <source>
        <dbReference type="Proteomes" id="UP000650616"/>
    </source>
</evidence>
<comment type="similarity">
    <text evidence="8">Belongs to the MntP (TC 9.B.29) family.</text>
</comment>
<protein>
    <recommendedName>
        <fullName evidence="8">Putative manganese efflux pump MntP</fullName>
    </recommendedName>
</protein>
<evidence type="ECO:0000313" key="10">
    <source>
        <dbReference type="EMBL" id="MBE3607447.1"/>
    </source>
</evidence>
<feature type="transmembrane region" description="Helical" evidence="8">
    <location>
        <begin position="158"/>
        <end position="179"/>
    </location>
</feature>
<feature type="transmembrane region" description="Helical" evidence="8">
    <location>
        <begin position="48"/>
        <end position="78"/>
    </location>
</feature>
<comment type="caution">
    <text evidence="10">The sequence shown here is derived from an EMBL/GenBank/DDBJ whole genome shotgun (WGS) entry which is preliminary data.</text>
</comment>
<evidence type="ECO:0000256" key="8">
    <source>
        <dbReference type="HAMAP-Rule" id="MF_01521"/>
    </source>
</evidence>
<sequence length="185" mass="19914">MIFLLAIALAMDAVALSIINGAKNPQISISHILRISAVFGVFQALMPLIGFTLGLSFVSFIAGIDHFIAFGILLFLGIKMIKESREECDENLEKLSLKELLLGAIATSIDALAVGVTFSFEQTNILSACLIIGIFCFALCIIACYIGKFIGSYLHSKALVLGGAILIFLGCEILITHLLDHGFNF</sequence>
<feature type="transmembrane region" description="Helical" evidence="8">
    <location>
        <begin position="99"/>
        <end position="119"/>
    </location>
</feature>
<keyword evidence="5 8" id="KW-0406">Ion transport</keyword>
<dbReference type="Pfam" id="PF02659">
    <property type="entry name" value="Mntp"/>
    <property type="match status" value="1"/>
</dbReference>
<dbReference type="GO" id="GO:0005384">
    <property type="term" value="F:manganese ion transmembrane transporter activity"/>
    <property type="evidence" value="ECO:0007669"/>
    <property type="project" value="UniProtKB-UniRule"/>
</dbReference>
<dbReference type="PANTHER" id="PTHR35529:SF1">
    <property type="entry name" value="MANGANESE EFFLUX PUMP MNTP-RELATED"/>
    <property type="match status" value="1"/>
</dbReference>
<evidence type="ECO:0000256" key="3">
    <source>
        <dbReference type="ARBA" id="ARBA00022692"/>
    </source>
</evidence>
<dbReference type="PANTHER" id="PTHR35529">
    <property type="entry name" value="MANGANESE EFFLUX PUMP MNTP-RELATED"/>
    <property type="match status" value="1"/>
</dbReference>
<reference evidence="10 11" key="1">
    <citation type="submission" date="2015-08" db="EMBL/GenBank/DDBJ databases">
        <title>Comparative genomics of the Campylobacter concisus group.</title>
        <authorList>
            <person name="Yee E."/>
            <person name="Chapman M.H."/>
            <person name="Huynh S."/>
            <person name="Bono J.L."/>
            <person name="On S.L."/>
            <person name="St Leger J."/>
            <person name="Foster G."/>
            <person name="Parker C.T."/>
            <person name="Miller W.G."/>
        </authorList>
    </citation>
    <scope>NUCLEOTIDE SEQUENCE [LARGE SCALE GENOMIC DNA]</scope>
    <source>
        <strain evidence="10 11">RM9337</strain>
    </source>
</reference>
<gene>
    <name evidence="8" type="primary">mntP</name>
    <name evidence="9" type="ORF">CCAL12919_08735</name>
    <name evidence="10" type="ORF">CCAL9337_01720</name>
</gene>
<evidence type="ECO:0000256" key="5">
    <source>
        <dbReference type="ARBA" id="ARBA00023065"/>
    </source>
</evidence>
<name>A0AAW3ZQV7_9BACT</name>
<keyword evidence="6 8" id="KW-0472">Membrane</keyword>
<keyword evidence="4 8" id="KW-1133">Transmembrane helix</keyword>
<evidence type="ECO:0000256" key="7">
    <source>
        <dbReference type="ARBA" id="ARBA00023211"/>
    </source>
</evidence>
<keyword evidence="11" id="KW-1185">Reference proteome</keyword>
<evidence type="ECO:0000256" key="6">
    <source>
        <dbReference type="ARBA" id="ARBA00023136"/>
    </source>
</evidence>
<evidence type="ECO:0000256" key="2">
    <source>
        <dbReference type="ARBA" id="ARBA00022475"/>
    </source>
</evidence>
<evidence type="ECO:0000256" key="4">
    <source>
        <dbReference type="ARBA" id="ARBA00022989"/>
    </source>
</evidence>
<keyword evidence="7 8" id="KW-0464">Manganese</keyword>